<dbReference type="PIRSF" id="PIRSF038800">
    <property type="entry name" value="KYNU"/>
    <property type="match status" value="1"/>
</dbReference>
<dbReference type="SUPFAM" id="SSF53383">
    <property type="entry name" value="PLP-dependent transferases"/>
    <property type="match status" value="1"/>
</dbReference>
<dbReference type="NCBIfam" id="TIGR01814">
    <property type="entry name" value="kynureninase"/>
    <property type="match status" value="1"/>
</dbReference>
<evidence type="ECO:0000256" key="3">
    <source>
        <dbReference type="ARBA" id="ARBA00022898"/>
    </source>
</evidence>
<dbReference type="Pfam" id="PF00266">
    <property type="entry name" value="Aminotran_5"/>
    <property type="match status" value="1"/>
</dbReference>
<dbReference type="Gene3D" id="3.40.640.10">
    <property type="entry name" value="Type I PLP-dependent aspartate aminotransferase-like (Major domain)"/>
    <property type="match status" value="1"/>
</dbReference>
<dbReference type="UniPathway" id="UPA00253">
    <property type="reaction ID" value="UER00329"/>
</dbReference>
<feature type="binding site" evidence="4">
    <location>
        <position position="327"/>
    </location>
    <ligand>
        <name>pyridoxal 5'-phosphate</name>
        <dbReference type="ChEBI" id="CHEBI:597326"/>
    </ligand>
</feature>
<dbReference type="GO" id="GO:0043420">
    <property type="term" value="P:anthranilate metabolic process"/>
    <property type="evidence" value="ECO:0007669"/>
    <property type="project" value="UniProtKB-UniRule"/>
</dbReference>
<dbReference type="InterPro" id="IPR010111">
    <property type="entry name" value="Kynureninase"/>
</dbReference>
<dbReference type="GO" id="GO:0019805">
    <property type="term" value="P:quinolinate biosynthetic process"/>
    <property type="evidence" value="ECO:0007669"/>
    <property type="project" value="UniProtKB-UniRule"/>
</dbReference>
<keyword evidence="2 4" id="KW-0378">Hydrolase</keyword>
<evidence type="ECO:0000259" key="6">
    <source>
        <dbReference type="Pfam" id="PF00266"/>
    </source>
</evidence>
<feature type="domain" description="Aminotransferase class V" evidence="6">
    <location>
        <begin position="208"/>
        <end position="275"/>
    </location>
</feature>
<dbReference type="Proteomes" id="UP000193467">
    <property type="component" value="Unassembled WGS sequence"/>
</dbReference>
<evidence type="ECO:0000313" key="7">
    <source>
        <dbReference type="EMBL" id="ORY89029.1"/>
    </source>
</evidence>
<dbReference type="InterPro" id="IPR015424">
    <property type="entry name" value="PyrdxlP-dep_Trfase"/>
</dbReference>
<evidence type="ECO:0000256" key="2">
    <source>
        <dbReference type="ARBA" id="ARBA00022801"/>
    </source>
</evidence>
<keyword evidence="7" id="KW-0808">Transferase</keyword>
<evidence type="ECO:0000256" key="1">
    <source>
        <dbReference type="ARBA" id="ARBA00022642"/>
    </source>
</evidence>
<feature type="binding site" evidence="4">
    <location>
        <position position="246"/>
    </location>
    <ligand>
        <name>pyridoxal 5'-phosphate</name>
        <dbReference type="ChEBI" id="CHEBI:597326"/>
    </ligand>
</feature>
<dbReference type="PANTHER" id="PTHR14084:SF0">
    <property type="entry name" value="KYNURENINASE"/>
    <property type="match status" value="1"/>
</dbReference>
<feature type="binding site" evidence="4">
    <location>
        <position position="132"/>
    </location>
    <ligand>
        <name>pyridoxal 5'-phosphate</name>
        <dbReference type="ChEBI" id="CHEBI:597326"/>
    </ligand>
</feature>
<dbReference type="PANTHER" id="PTHR14084">
    <property type="entry name" value="KYNURENINASE"/>
    <property type="match status" value="1"/>
</dbReference>
<feature type="binding site" evidence="4">
    <location>
        <position position="271"/>
    </location>
    <ligand>
        <name>pyridoxal 5'-phosphate</name>
        <dbReference type="ChEBI" id="CHEBI:597326"/>
    </ligand>
</feature>
<dbReference type="OrthoDB" id="5978656at2759"/>
<dbReference type="InterPro" id="IPR015421">
    <property type="entry name" value="PyrdxlP-dep_Trfase_major"/>
</dbReference>
<dbReference type="FunFam" id="3.40.640.10:FF:000031">
    <property type="entry name" value="Kynureninase"/>
    <property type="match status" value="1"/>
</dbReference>
<dbReference type="GO" id="GO:0030170">
    <property type="term" value="F:pyridoxal phosphate binding"/>
    <property type="evidence" value="ECO:0007669"/>
    <property type="project" value="UniProtKB-UniRule"/>
</dbReference>
<accession>A0A1Y2FY96</accession>
<comment type="function">
    <text evidence="4 5">Catalyzes the cleavage of L-kynurenine (L-Kyn) and L-3-hydroxykynurenine (L-3OHKyn) into anthranilic acid (AA) and 3-hydroxyanthranilic acid (3-OHAA), respectively.</text>
</comment>
<dbReference type="GO" id="GO:0030429">
    <property type="term" value="F:kynureninase activity"/>
    <property type="evidence" value="ECO:0007669"/>
    <property type="project" value="UniProtKB-UniRule"/>
</dbReference>
<dbReference type="InterPro" id="IPR000192">
    <property type="entry name" value="Aminotrans_V_dom"/>
</dbReference>
<comment type="subcellular location">
    <subcellularLocation>
        <location evidence="4 5">Cytoplasm</location>
    </subcellularLocation>
</comment>
<feature type="binding site" evidence="4">
    <location>
        <position position="249"/>
    </location>
    <ligand>
        <name>pyridoxal 5'-phosphate</name>
        <dbReference type="ChEBI" id="CHEBI:597326"/>
    </ligand>
</feature>
<feature type="binding site" evidence="4">
    <location>
        <position position="131"/>
    </location>
    <ligand>
        <name>pyridoxal 5'-phosphate</name>
        <dbReference type="ChEBI" id="CHEBI:597326"/>
    </ligand>
</feature>
<proteinExistence type="inferred from homology"/>
<keyword evidence="1 4" id="KW-0662">Pyridine nucleotide biosynthesis</keyword>
<gene>
    <name evidence="4" type="primary">BNA5</name>
    <name evidence="7" type="ORF">BCR35DRAFT_317382</name>
</gene>
<dbReference type="Pfam" id="PF22580">
    <property type="entry name" value="KYNU_C"/>
    <property type="match status" value="1"/>
</dbReference>
<dbReference type="EC" id="3.7.1.3" evidence="4 5"/>
<feature type="binding site" evidence="4">
    <location>
        <begin position="161"/>
        <end position="164"/>
    </location>
    <ligand>
        <name>pyridoxal 5'-phosphate</name>
        <dbReference type="ChEBI" id="CHEBI:597326"/>
    </ligand>
</feature>
<comment type="pathway">
    <text evidence="4 5">Cofactor biosynthesis; NAD(+) biosynthesis; quinolinate from L-kynurenine: step 2/3.</text>
</comment>
<evidence type="ECO:0000313" key="8">
    <source>
        <dbReference type="Proteomes" id="UP000193467"/>
    </source>
</evidence>
<dbReference type="InParanoid" id="A0A1Y2FY96"/>
<keyword evidence="3 4" id="KW-0663">Pyridoxal phosphate</keyword>
<dbReference type="GO" id="GO:0019441">
    <property type="term" value="P:L-tryptophan catabolic process to kynurenine"/>
    <property type="evidence" value="ECO:0007669"/>
    <property type="project" value="TreeGrafter"/>
</dbReference>
<comment type="similarity">
    <text evidence="4 5">Belongs to the kynureninase family.</text>
</comment>
<comment type="catalytic activity">
    <reaction evidence="4 5">
        <text>L-kynurenine + H2O = anthranilate + L-alanine + H(+)</text>
        <dbReference type="Rhea" id="RHEA:16813"/>
        <dbReference type="ChEBI" id="CHEBI:15377"/>
        <dbReference type="ChEBI" id="CHEBI:15378"/>
        <dbReference type="ChEBI" id="CHEBI:16567"/>
        <dbReference type="ChEBI" id="CHEBI:57959"/>
        <dbReference type="ChEBI" id="CHEBI:57972"/>
        <dbReference type="EC" id="3.7.1.3"/>
    </reaction>
</comment>
<reference evidence="7 8" key="1">
    <citation type="submission" date="2016-07" db="EMBL/GenBank/DDBJ databases">
        <title>Pervasive Adenine N6-methylation of Active Genes in Fungi.</title>
        <authorList>
            <consortium name="DOE Joint Genome Institute"/>
            <person name="Mondo S.J."/>
            <person name="Dannebaum R.O."/>
            <person name="Kuo R.C."/>
            <person name="Labutti K."/>
            <person name="Haridas S."/>
            <person name="Kuo A."/>
            <person name="Salamov A."/>
            <person name="Ahrendt S.R."/>
            <person name="Lipzen A."/>
            <person name="Sullivan W."/>
            <person name="Andreopoulos W.B."/>
            <person name="Clum A."/>
            <person name="Lindquist E."/>
            <person name="Daum C."/>
            <person name="Ramamoorthy G.K."/>
            <person name="Gryganskyi A."/>
            <person name="Culley D."/>
            <person name="Magnuson J.K."/>
            <person name="James T.Y."/>
            <person name="O'Malley M.A."/>
            <person name="Stajich J.E."/>
            <person name="Spatafora J.W."/>
            <person name="Visel A."/>
            <person name="Grigoriev I.V."/>
        </authorList>
    </citation>
    <scope>NUCLEOTIDE SEQUENCE [LARGE SCALE GENOMIC DNA]</scope>
    <source>
        <strain evidence="7 8">62-1032</strain>
    </source>
</reference>
<sequence>MTTSTPSPARCIAPVASAAAEANLPISDRALALALDKADPLAPLRKEYNIPGSSEGAAYICAHALGPQPKKVGALLQEEVEAWATVGIHGHTNHPSGKHWTLGKGLDERGVDVMADIVGALPSEVTLMGGLTGNLHVMMTSFYRPDVASGRTKIIFEANAFPSDLFAFDSQVRLHDLDPASALVGLHPRAGEHYLRTEDIIAAIEEHGDTTAVVLFSAVHWYSGQLFDMEQITKKGQEKGCIVGWDCAHAAGNALLQLRDWNVDFAVWCNYKYLNSGPGATASIFVHERHFDRLRLAGWWGHELASRFGSTVPFKPRLGAAGFALNNPSLFATVPVHASMEILRTIPSLCSNSTITSPSPLSTIMPHVSSKSTLLTGYLEALLTSPIVMGDSASRLRVISPPEPEERAACLSVLFLPREGDEDKGDAVTYSRTLVEVFEALKKAGIIVDKRAPDLIRFAPSALYNTFDEMWRTAMAVKEALV</sequence>
<comment type="cofactor">
    <cofactor evidence="4 5">
        <name>pyridoxal 5'-phosphate</name>
        <dbReference type="ChEBI" id="CHEBI:597326"/>
    </cofactor>
</comment>
<dbReference type="UniPathway" id="UPA00334">
    <property type="reaction ID" value="UER00455"/>
</dbReference>
<dbReference type="STRING" id="106004.A0A1Y2FY96"/>
<comment type="caution">
    <text evidence="7">The sequence shown here is derived from an EMBL/GenBank/DDBJ whole genome shotgun (WGS) entry which is preliminary data.</text>
</comment>
<dbReference type="GO" id="GO:0097053">
    <property type="term" value="P:L-kynurenine catabolic process"/>
    <property type="evidence" value="ECO:0007669"/>
    <property type="project" value="UniProtKB-UniRule"/>
</dbReference>
<comment type="subunit">
    <text evidence="4 5">Homodimer.</text>
</comment>
<dbReference type="InterPro" id="IPR015422">
    <property type="entry name" value="PyrdxlP-dep_Trfase_small"/>
</dbReference>
<feature type="binding site" evidence="4">
    <location>
        <position position="299"/>
    </location>
    <ligand>
        <name>pyridoxal 5'-phosphate</name>
        <dbReference type="ChEBI" id="CHEBI:597326"/>
    </ligand>
</feature>
<dbReference type="AlphaFoldDB" id="A0A1Y2FY96"/>
<name>A0A1Y2FY96_9BASI</name>
<keyword evidence="8" id="KW-1185">Reference proteome</keyword>
<evidence type="ECO:0000256" key="5">
    <source>
        <dbReference type="PIRNR" id="PIRNR038800"/>
    </source>
</evidence>
<dbReference type="GO" id="GO:0016740">
    <property type="term" value="F:transferase activity"/>
    <property type="evidence" value="ECO:0007669"/>
    <property type="project" value="UniProtKB-KW"/>
</dbReference>
<dbReference type="GO" id="GO:0034354">
    <property type="term" value="P:'de novo' NAD+ biosynthetic process from L-tryptophan"/>
    <property type="evidence" value="ECO:0007669"/>
    <property type="project" value="UniProtKB-UniRule"/>
</dbReference>
<feature type="modified residue" description="N6-(pyridoxal phosphate)lysine" evidence="4">
    <location>
        <position position="272"/>
    </location>
</feature>
<dbReference type="GO" id="GO:0005737">
    <property type="term" value="C:cytoplasm"/>
    <property type="evidence" value="ECO:0007669"/>
    <property type="project" value="UniProtKB-SubCell"/>
</dbReference>
<dbReference type="EMBL" id="MCGR01000007">
    <property type="protein sequence ID" value="ORY89029.1"/>
    <property type="molecule type" value="Genomic_DNA"/>
</dbReference>
<evidence type="ECO:0000256" key="4">
    <source>
        <dbReference type="HAMAP-Rule" id="MF_03017"/>
    </source>
</evidence>
<comment type="catalytic activity">
    <reaction evidence="5">
        <text>3-hydroxy-L-kynurenine + H2O = 3-hydroxyanthranilate + L-alanine + H(+)</text>
        <dbReference type="Rhea" id="RHEA:25143"/>
        <dbReference type="ChEBI" id="CHEBI:15377"/>
        <dbReference type="ChEBI" id="CHEBI:15378"/>
        <dbReference type="ChEBI" id="CHEBI:36559"/>
        <dbReference type="ChEBI" id="CHEBI:57972"/>
        <dbReference type="ChEBI" id="CHEBI:58125"/>
        <dbReference type="EC" id="3.7.1.3"/>
    </reaction>
</comment>
<comment type="pathway">
    <text evidence="4 5">Amino-acid degradation; L-kynurenine degradation; L-alanine and anthranilate from L-kynurenine: step 1/1.</text>
</comment>
<feature type="binding site" evidence="4">
    <location>
        <position position="217"/>
    </location>
    <ligand>
        <name>pyridoxal 5'-phosphate</name>
        <dbReference type="ChEBI" id="CHEBI:597326"/>
    </ligand>
</feature>
<organism evidence="7 8">
    <name type="scientific">Leucosporidium creatinivorum</name>
    <dbReference type="NCBI Taxonomy" id="106004"/>
    <lineage>
        <taxon>Eukaryota</taxon>
        <taxon>Fungi</taxon>
        <taxon>Dikarya</taxon>
        <taxon>Basidiomycota</taxon>
        <taxon>Pucciniomycotina</taxon>
        <taxon>Microbotryomycetes</taxon>
        <taxon>Leucosporidiales</taxon>
        <taxon>Leucosporidium</taxon>
    </lineage>
</organism>
<dbReference type="HAMAP" id="MF_01970">
    <property type="entry name" value="Kynureninase"/>
    <property type="match status" value="1"/>
</dbReference>
<protein>
    <recommendedName>
        <fullName evidence="4 5">Kynureninase</fullName>
        <ecNumber evidence="4 5">3.7.1.3</ecNumber>
    </recommendedName>
    <alternativeName>
        <fullName evidence="4">Biosynthesis of nicotinic acid protein 5</fullName>
    </alternativeName>
    <alternativeName>
        <fullName evidence="4">L-kynurenine hydrolase</fullName>
    </alternativeName>
</protein>
<dbReference type="Gene3D" id="3.90.1150.10">
    <property type="entry name" value="Aspartate Aminotransferase, domain 1"/>
    <property type="match status" value="1"/>
</dbReference>
<keyword evidence="4 5" id="KW-0963">Cytoplasm</keyword>